<evidence type="ECO:0000313" key="2">
    <source>
        <dbReference type="Proteomes" id="UP000805649"/>
    </source>
</evidence>
<evidence type="ECO:0000313" key="1">
    <source>
        <dbReference type="EMBL" id="KAL0934582.1"/>
    </source>
</evidence>
<accession>A0ACC3YRW2</accession>
<name>A0ACC3YRW2_COLTU</name>
<proteinExistence type="predicted"/>
<organism evidence="1 2">
    <name type="scientific">Colletotrichum truncatum</name>
    <name type="common">Anthracnose fungus</name>
    <name type="synonym">Colletotrichum capsici</name>
    <dbReference type="NCBI Taxonomy" id="5467"/>
    <lineage>
        <taxon>Eukaryota</taxon>
        <taxon>Fungi</taxon>
        <taxon>Dikarya</taxon>
        <taxon>Ascomycota</taxon>
        <taxon>Pezizomycotina</taxon>
        <taxon>Sordariomycetes</taxon>
        <taxon>Hypocreomycetidae</taxon>
        <taxon>Glomerellales</taxon>
        <taxon>Glomerellaceae</taxon>
        <taxon>Colletotrichum</taxon>
        <taxon>Colletotrichum truncatum species complex</taxon>
    </lineage>
</organism>
<sequence>MDELIAWAKSHGACLHPSVEIYNDPKTGNSFRVSPDGADVKPGATVVTCSLNLTLSYLNTTTTPSPGFRHDESTTPFPPSFLESVPPHVISRFFLINQYLLGKASFWYPYIRTLPQPEHLQSWTLPPLWPSDDIELLEDTNVHVAISEIKARLKAEYKHAIAAFGDDSARKEYTRLLYHWAYSIFTSRSFRPSLVIPAKRQRTLNLPEGCGVDDFSLLLPLFDVGNHSPLAKISWEHPENAGDTCALRTLDTYGPKDQVFNNYGSTKTNAELMLAYGFRIPESEALHNDYVHVQRRGASQQAETGIGAKPRDYLISLRPVTDPSSVAVRSLSMLQDLDASKILPAFKHVQDTMVWELIQAQTTDEQREEMIPVPEDVVDSSSADLERLKAVLTGQVPVASRPLLEQTVAIIQHKIFQELERLDQSEFELDESEATQNQLMAYHYRRQCRKVLMNVLESMGMHEENA</sequence>
<dbReference type="EMBL" id="VUJX02000007">
    <property type="protein sequence ID" value="KAL0934582.1"/>
    <property type="molecule type" value="Genomic_DNA"/>
</dbReference>
<keyword evidence="2" id="KW-1185">Reference proteome</keyword>
<dbReference type="Proteomes" id="UP000805649">
    <property type="component" value="Unassembled WGS sequence"/>
</dbReference>
<protein>
    <submittedName>
        <fullName evidence="1">Set domain protein</fullName>
    </submittedName>
</protein>
<reference evidence="1 2" key="1">
    <citation type="journal article" date="2020" name="Phytopathology">
        <title>Genome Sequence Resources of Colletotrichum truncatum, C. plurivorum, C. musicola, and C. sojae: Four Species Pathogenic to Soybean (Glycine max).</title>
        <authorList>
            <person name="Rogerio F."/>
            <person name="Boufleur T.R."/>
            <person name="Ciampi-Guillardi M."/>
            <person name="Sukno S.A."/>
            <person name="Thon M.R."/>
            <person name="Massola Junior N.S."/>
            <person name="Baroncelli R."/>
        </authorList>
    </citation>
    <scope>NUCLEOTIDE SEQUENCE [LARGE SCALE GENOMIC DNA]</scope>
    <source>
        <strain evidence="1 2">CMES1059</strain>
    </source>
</reference>
<comment type="caution">
    <text evidence="1">The sequence shown here is derived from an EMBL/GenBank/DDBJ whole genome shotgun (WGS) entry which is preliminary data.</text>
</comment>
<gene>
    <name evidence="1" type="ORF">CTRU02_211381</name>
</gene>